<protein>
    <submittedName>
        <fullName evidence="2">Uncharacterized protein</fullName>
    </submittedName>
</protein>
<gene>
    <name evidence="2" type="ORF">HMPREF0762_01649</name>
</gene>
<feature type="compositionally biased region" description="Basic residues" evidence="1">
    <location>
        <begin position="58"/>
        <end position="79"/>
    </location>
</feature>
<organism evidence="2 3">
    <name type="scientific">Slackia exigua (strain ATCC 700122 / DSM 15923 / CIP 105133 / JCM 11022 / KCTC 5966 / S-7)</name>
    <dbReference type="NCBI Taxonomy" id="649764"/>
    <lineage>
        <taxon>Bacteria</taxon>
        <taxon>Bacillati</taxon>
        <taxon>Actinomycetota</taxon>
        <taxon>Coriobacteriia</taxon>
        <taxon>Eggerthellales</taxon>
        <taxon>Eggerthellaceae</taxon>
        <taxon>Slackia</taxon>
    </lineage>
</organism>
<feature type="region of interest" description="Disordered" evidence="1">
    <location>
        <begin position="58"/>
        <end position="98"/>
    </location>
</feature>
<dbReference type="Proteomes" id="UP000006001">
    <property type="component" value="Unassembled WGS sequence"/>
</dbReference>
<comment type="caution">
    <text evidence="2">The sequence shown here is derived from an EMBL/GenBank/DDBJ whole genome shotgun (WGS) entry which is preliminary data.</text>
</comment>
<dbReference type="HOGENOM" id="CLU_2332150_0_0_11"/>
<reference evidence="2" key="1">
    <citation type="submission" date="2009-10" db="EMBL/GenBank/DDBJ databases">
        <authorList>
            <person name="Weinstock G."/>
            <person name="Sodergren E."/>
            <person name="Clifton S."/>
            <person name="Fulton L."/>
            <person name="Fulton B."/>
            <person name="Courtney L."/>
            <person name="Fronick C."/>
            <person name="Harrison M."/>
            <person name="Strong C."/>
            <person name="Farmer C."/>
            <person name="Delahaunty K."/>
            <person name="Markovic C."/>
            <person name="Hall O."/>
            <person name="Minx P."/>
            <person name="Tomlinson C."/>
            <person name="Mitreva M."/>
            <person name="Nelson J."/>
            <person name="Hou S."/>
            <person name="Wollam A."/>
            <person name="Pepin K.H."/>
            <person name="Johnson M."/>
            <person name="Bhonagiri V."/>
            <person name="Nash W.E."/>
            <person name="Warren W."/>
            <person name="Chinwalla A."/>
            <person name="Mardis E.R."/>
            <person name="Wilson R.K."/>
        </authorList>
    </citation>
    <scope>NUCLEOTIDE SEQUENCE [LARGE SCALE GENOMIC DNA]</scope>
    <source>
        <strain evidence="2">ATCC 700122</strain>
    </source>
</reference>
<sequence length="98" mass="11367">MLTNYHVERFGGHGVEGMDAGFLKCGARGDEAKYQNARFVQPPSQQRSRLSQLYRISKRSRRKRMRRAQFRTSRTRQWRVRASSGLSEHAHALPPGPR</sequence>
<dbReference type="AlphaFoldDB" id="D0WIH4"/>
<evidence type="ECO:0000256" key="1">
    <source>
        <dbReference type="SAM" id="MobiDB-lite"/>
    </source>
</evidence>
<keyword evidence="3" id="KW-1185">Reference proteome</keyword>
<proteinExistence type="predicted"/>
<dbReference type="EMBL" id="ACUX02000016">
    <property type="protein sequence ID" value="EEZ60841.1"/>
    <property type="molecule type" value="Genomic_DNA"/>
</dbReference>
<accession>D0WIH4</accession>
<name>D0WIH4_SLAES</name>
<evidence type="ECO:0000313" key="3">
    <source>
        <dbReference type="Proteomes" id="UP000006001"/>
    </source>
</evidence>
<evidence type="ECO:0000313" key="2">
    <source>
        <dbReference type="EMBL" id="EEZ60841.1"/>
    </source>
</evidence>